<reference evidence="2 3" key="1">
    <citation type="submission" date="2020-08" db="EMBL/GenBank/DDBJ databases">
        <title>Sequencing the genomes of 1000 actinobacteria strains.</title>
        <authorList>
            <person name="Klenk H.-P."/>
        </authorList>
    </citation>
    <scope>NUCLEOTIDE SEQUENCE [LARGE SCALE GENOMIC DNA]</scope>
    <source>
        <strain evidence="2 3">DSM 44320</strain>
    </source>
</reference>
<proteinExistence type="predicted"/>
<feature type="transmembrane region" description="Helical" evidence="1">
    <location>
        <begin position="211"/>
        <end position="231"/>
    </location>
</feature>
<organism evidence="2 3">
    <name type="scientific">Nonomuraea dietziae</name>
    <dbReference type="NCBI Taxonomy" id="65515"/>
    <lineage>
        <taxon>Bacteria</taxon>
        <taxon>Bacillati</taxon>
        <taxon>Actinomycetota</taxon>
        <taxon>Actinomycetes</taxon>
        <taxon>Streptosporangiales</taxon>
        <taxon>Streptosporangiaceae</taxon>
        <taxon>Nonomuraea</taxon>
    </lineage>
</organism>
<dbReference type="Proteomes" id="UP000579945">
    <property type="component" value="Unassembled WGS sequence"/>
</dbReference>
<keyword evidence="1" id="KW-0812">Transmembrane</keyword>
<name>A0A7W5YTW1_9ACTN</name>
<accession>A0A7W5YTW1</accession>
<sequence length="449" mass="47531">MMFLARRTVPGRIKVISSVTVAALGLLFATLAYGTAAAREGLRVIGHDAGPQVVATAGLYLGLSDMDAQVATALLLGDRRQDALARYEKRRAEVGSALLQAHTLAGSDAAERRTISSVLEGLGRYERLASEALLLSTLPAAGSPGPASPSGGVVPVSTTPATIAPDDRALASYRQATDLMTRELLPQAYNLTLESGTIVRHAYEEGHSTVIAVRLVALLCGALALGCLIWLQIYLARSFRRVFGLALLGASVATAACGIAGAVIMEREAAALATAKRDGFDSVLTLARARAISNSLHADQSRYLLDPVRADTYQHTFFDKSQSLVYLPAKNLSDYQRAVASLKNDRFLGMLEGRDVAAAWRRFQEADRSLRAESGASATSALTGPVRSAFDAYDATLVRLAEQHQAAFARAIAAGEGGLSGLWTLIPAGLVVITGGVLAGVWPRLKEYR</sequence>
<gene>
    <name evidence="2" type="ORF">FHR33_007539</name>
</gene>
<keyword evidence="1" id="KW-0472">Membrane</keyword>
<evidence type="ECO:0008006" key="4">
    <source>
        <dbReference type="Google" id="ProtNLM"/>
    </source>
</evidence>
<comment type="caution">
    <text evidence="2">The sequence shown here is derived from an EMBL/GenBank/DDBJ whole genome shotgun (WGS) entry which is preliminary data.</text>
</comment>
<feature type="transmembrane region" description="Helical" evidence="1">
    <location>
        <begin position="422"/>
        <end position="442"/>
    </location>
</feature>
<keyword evidence="1" id="KW-1133">Transmembrane helix</keyword>
<protein>
    <recommendedName>
        <fullName evidence="4">Secreted protein</fullName>
    </recommendedName>
</protein>
<evidence type="ECO:0000313" key="3">
    <source>
        <dbReference type="Proteomes" id="UP000579945"/>
    </source>
</evidence>
<keyword evidence="3" id="KW-1185">Reference proteome</keyword>
<evidence type="ECO:0000313" key="2">
    <source>
        <dbReference type="EMBL" id="MBB3731679.1"/>
    </source>
</evidence>
<feature type="transmembrane region" description="Helical" evidence="1">
    <location>
        <begin position="243"/>
        <end position="265"/>
    </location>
</feature>
<dbReference type="RefSeq" id="WP_183657988.1">
    <property type="nucleotide sequence ID" value="NZ_JACIBV010000001.1"/>
</dbReference>
<dbReference type="EMBL" id="JACIBV010000001">
    <property type="protein sequence ID" value="MBB3731679.1"/>
    <property type="molecule type" value="Genomic_DNA"/>
</dbReference>
<dbReference type="GeneID" id="95393755"/>
<dbReference type="AlphaFoldDB" id="A0A7W5YTW1"/>
<evidence type="ECO:0000256" key="1">
    <source>
        <dbReference type="SAM" id="Phobius"/>
    </source>
</evidence>